<gene>
    <name evidence="3" type="ORF">MM59RIKEN_18330</name>
</gene>
<dbReference type="GO" id="GO:0016625">
    <property type="term" value="F:oxidoreductase activity, acting on the aldehyde or oxo group of donors, iron-sulfur protein as acceptor"/>
    <property type="evidence" value="ECO:0007669"/>
    <property type="project" value="UniProtKB-ARBA"/>
</dbReference>
<reference evidence="3" key="1">
    <citation type="submission" date="2020-09" db="EMBL/GenBank/DDBJ databases">
        <title>New species isolated from human feces.</title>
        <authorList>
            <person name="Kitahara M."/>
            <person name="Shigeno Y."/>
            <person name="Shime M."/>
            <person name="Matsumoto Y."/>
            <person name="Nakamura S."/>
            <person name="Motooka D."/>
            <person name="Fukuoka S."/>
            <person name="Nishikawa H."/>
            <person name="Benno Y."/>
        </authorList>
    </citation>
    <scope>NUCLEOTIDE SEQUENCE</scope>
    <source>
        <strain evidence="3">MM59</strain>
    </source>
</reference>
<dbReference type="InterPro" id="IPR029061">
    <property type="entry name" value="THDP-binding"/>
</dbReference>
<dbReference type="Pfam" id="PF02775">
    <property type="entry name" value="TPP_enzyme_C"/>
    <property type="match status" value="1"/>
</dbReference>
<proteinExistence type="predicted"/>
<dbReference type="PANTHER" id="PTHR48084:SF3">
    <property type="entry name" value="SUBUNIT OF PYRUVATE:FLAVODOXIN OXIDOREDUCTASE"/>
    <property type="match status" value="1"/>
</dbReference>
<dbReference type="PANTHER" id="PTHR48084">
    <property type="entry name" value="2-OXOGLUTARATE OXIDOREDUCTASE SUBUNIT KORB-RELATED"/>
    <property type="match status" value="1"/>
</dbReference>
<evidence type="ECO:0000259" key="2">
    <source>
        <dbReference type="Pfam" id="PF02775"/>
    </source>
</evidence>
<dbReference type="InterPro" id="IPR011766">
    <property type="entry name" value="TPP_enzyme_TPP-bd"/>
</dbReference>
<name>A0A810Q965_9FIRM</name>
<dbReference type="AlphaFoldDB" id="A0A810Q965"/>
<evidence type="ECO:0000313" key="3">
    <source>
        <dbReference type="EMBL" id="BCK84514.1"/>
    </source>
</evidence>
<dbReference type="RefSeq" id="WP_213543181.1">
    <property type="nucleotide sequence ID" value="NZ_AP023420.1"/>
</dbReference>
<dbReference type="EMBL" id="AP023420">
    <property type="protein sequence ID" value="BCK84514.1"/>
    <property type="molecule type" value="Genomic_DNA"/>
</dbReference>
<dbReference type="SUPFAM" id="SSF52518">
    <property type="entry name" value="Thiamin diphosphate-binding fold (THDP-binding)"/>
    <property type="match status" value="1"/>
</dbReference>
<dbReference type="Gene3D" id="3.40.50.970">
    <property type="match status" value="1"/>
</dbReference>
<sequence length="249" mass="27273">MKTVYERPKIFTDAITTYCGGCGHGIVNRLIAELIDEMGLQRNGIIVWPIGCSCLADKFYEMDQIMALHGRAPATATGIKRAEPDKFVLVYQGDGDLVSEGMAEIMHAAIRGEKFSVIFINNAIYGMTGGQIAPTTLMDQKATTAPTGRKAVNSGYPINMAETLATLQGVCYSERVTVTTPQNVMKAKKAIKKAFDLQMAGKGMTFVEVLSPCPTNWGMQPIKAMEWINEVMVEQYPLGVFKDEEDEAV</sequence>
<accession>A0A810Q965</accession>
<dbReference type="GO" id="GO:0045333">
    <property type="term" value="P:cellular respiration"/>
    <property type="evidence" value="ECO:0007669"/>
    <property type="project" value="UniProtKB-ARBA"/>
</dbReference>
<protein>
    <submittedName>
        <fullName evidence="3">MFS transporter</fullName>
    </submittedName>
</protein>
<keyword evidence="1" id="KW-0560">Oxidoreductase</keyword>
<feature type="domain" description="Thiamine pyrophosphate enzyme TPP-binding" evidence="2">
    <location>
        <begin position="51"/>
        <end position="209"/>
    </location>
</feature>
<evidence type="ECO:0000256" key="1">
    <source>
        <dbReference type="ARBA" id="ARBA00023002"/>
    </source>
</evidence>
<organism evidence="3 4">
    <name type="scientific">Pusillibacter faecalis</name>
    <dbReference type="NCBI Taxonomy" id="2714358"/>
    <lineage>
        <taxon>Bacteria</taxon>
        <taxon>Bacillati</taxon>
        <taxon>Bacillota</taxon>
        <taxon>Clostridia</taxon>
        <taxon>Eubacteriales</taxon>
        <taxon>Oscillospiraceae</taxon>
        <taxon>Pusillibacter</taxon>
    </lineage>
</organism>
<dbReference type="GO" id="GO:0030976">
    <property type="term" value="F:thiamine pyrophosphate binding"/>
    <property type="evidence" value="ECO:0007669"/>
    <property type="project" value="InterPro"/>
</dbReference>
<dbReference type="Proteomes" id="UP000679848">
    <property type="component" value="Chromosome"/>
</dbReference>
<dbReference type="InterPro" id="IPR051457">
    <property type="entry name" value="2-oxoacid:Fd_oxidoreductase"/>
</dbReference>
<dbReference type="KEGG" id="pfaa:MM59RIKEN_18330"/>
<evidence type="ECO:0000313" key="4">
    <source>
        <dbReference type="Proteomes" id="UP000679848"/>
    </source>
</evidence>
<keyword evidence="4" id="KW-1185">Reference proteome</keyword>